<dbReference type="PANTHER" id="PTHR34612">
    <property type="entry name" value="GH131_N DOMAIN-CONTAINING PROTEIN"/>
    <property type="match status" value="1"/>
</dbReference>
<dbReference type="EMBL" id="MU150256">
    <property type="protein sequence ID" value="KAF9464199.1"/>
    <property type="molecule type" value="Genomic_DNA"/>
</dbReference>
<dbReference type="Proteomes" id="UP000807353">
    <property type="component" value="Unassembled WGS sequence"/>
</dbReference>
<evidence type="ECO:0000259" key="2">
    <source>
        <dbReference type="Pfam" id="PF18271"/>
    </source>
</evidence>
<gene>
    <name evidence="3" type="ORF">BDZ94DRAFT_1257246</name>
</gene>
<protein>
    <recommendedName>
        <fullName evidence="2">Glycoside hydrolase 131 catalytic N-terminal domain-containing protein</fullName>
    </recommendedName>
</protein>
<evidence type="ECO:0000313" key="3">
    <source>
        <dbReference type="EMBL" id="KAF9464199.1"/>
    </source>
</evidence>
<reference evidence="3" key="1">
    <citation type="submission" date="2020-11" db="EMBL/GenBank/DDBJ databases">
        <authorList>
            <consortium name="DOE Joint Genome Institute"/>
            <person name="Ahrendt S."/>
            <person name="Riley R."/>
            <person name="Andreopoulos W."/>
            <person name="Labutti K."/>
            <person name="Pangilinan J."/>
            <person name="Ruiz-Duenas F.J."/>
            <person name="Barrasa J.M."/>
            <person name="Sanchez-Garcia M."/>
            <person name="Camarero S."/>
            <person name="Miyauchi S."/>
            <person name="Serrano A."/>
            <person name="Linde D."/>
            <person name="Babiker R."/>
            <person name="Drula E."/>
            <person name="Ayuso-Fernandez I."/>
            <person name="Pacheco R."/>
            <person name="Padilla G."/>
            <person name="Ferreira P."/>
            <person name="Barriuso J."/>
            <person name="Kellner H."/>
            <person name="Castanera R."/>
            <person name="Alfaro M."/>
            <person name="Ramirez L."/>
            <person name="Pisabarro A.G."/>
            <person name="Kuo A."/>
            <person name="Tritt A."/>
            <person name="Lipzen A."/>
            <person name="He G."/>
            <person name="Yan M."/>
            <person name="Ng V."/>
            <person name="Cullen D."/>
            <person name="Martin F."/>
            <person name="Rosso M.-N."/>
            <person name="Henrissat B."/>
            <person name="Hibbett D."/>
            <person name="Martinez A.T."/>
            <person name="Grigoriev I.V."/>
        </authorList>
    </citation>
    <scope>NUCLEOTIDE SEQUENCE</scope>
    <source>
        <strain evidence="3">CBS 247.69</strain>
    </source>
</reference>
<organism evidence="3 4">
    <name type="scientific">Collybia nuda</name>
    <dbReference type="NCBI Taxonomy" id="64659"/>
    <lineage>
        <taxon>Eukaryota</taxon>
        <taxon>Fungi</taxon>
        <taxon>Dikarya</taxon>
        <taxon>Basidiomycota</taxon>
        <taxon>Agaricomycotina</taxon>
        <taxon>Agaricomycetes</taxon>
        <taxon>Agaricomycetidae</taxon>
        <taxon>Agaricales</taxon>
        <taxon>Tricholomatineae</taxon>
        <taxon>Clitocybaceae</taxon>
        <taxon>Collybia</taxon>
    </lineage>
</organism>
<keyword evidence="4" id="KW-1185">Reference proteome</keyword>
<proteinExistence type="predicted"/>
<sequence>MVSLLILMTYASVVLGGSIIYDGRAPFTLTSAALDASSGPYLTGVKGDKSASYYSTLLGHSLLPTPLWNKKLFPFLSTATVPTEQVIAVSIDNSSVFAPGGGNHQYGFRRTELIAQKNGSHVALNAEMEVGVTLFHFSIKLDPHRPLNYKHEYQVVFIEPNDGSHVFGIQLGSPFTNPTGPLPTKDAHSFKVLDHSLNILFSTIFSPSTWHNFAVQVDWDLRTLQVFYSKNGAPLRSVTNVLPNPTIAAGPTGQGDFHFGVLKLPVVNTADSPENQGDVVHYGIQEGTTEGLLYSGVFVERP</sequence>
<dbReference type="OrthoDB" id="5283326at2759"/>
<dbReference type="Pfam" id="PF18271">
    <property type="entry name" value="GH131_N"/>
    <property type="match status" value="1"/>
</dbReference>
<feature type="chain" id="PRO_5040473657" description="Glycoside hydrolase 131 catalytic N-terminal domain-containing protein" evidence="1">
    <location>
        <begin position="17"/>
        <end position="302"/>
    </location>
</feature>
<comment type="caution">
    <text evidence="3">The sequence shown here is derived from an EMBL/GenBank/DDBJ whole genome shotgun (WGS) entry which is preliminary data.</text>
</comment>
<accession>A0A9P6CKT9</accession>
<dbReference type="Gene3D" id="2.60.120.1160">
    <property type="match status" value="1"/>
</dbReference>
<feature type="domain" description="Glycoside hydrolase 131 catalytic N-terminal" evidence="2">
    <location>
        <begin position="19"/>
        <end position="300"/>
    </location>
</feature>
<feature type="signal peptide" evidence="1">
    <location>
        <begin position="1"/>
        <end position="16"/>
    </location>
</feature>
<name>A0A9P6CKT9_9AGAR</name>
<dbReference type="AlphaFoldDB" id="A0A9P6CKT9"/>
<dbReference type="PANTHER" id="PTHR34612:SF2">
    <property type="entry name" value="GLYCOSIDE HYDROLASE 131 CATALYTIC N-TERMINAL DOMAIN-CONTAINING PROTEIN"/>
    <property type="match status" value="1"/>
</dbReference>
<dbReference type="InterPro" id="IPR041524">
    <property type="entry name" value="GH131_N"/>
</dbReference>
<evidence type="ECO:0000256" key="1">
    <source>
        <dbReference type="SAM" id="SignalP"/>
    </source>
</evidence>
<keyword evidence="1" id="KW-0732">Signal</keyword>
<evidence type="ECO:0000313" key="4">
    <source>
        <dbReference type="Proteomes" id="UP000807353"/>
    </source>
</evidence>